<protein>
    <recommendedName>
        <fullName evidence="3">DUF1963 domain-containing protein</fullName>
    </recommendedName>
</protein>
<accession>A0A1I2ICQ1</accession>
<gene>
    <name evidence="1" type="ORF">SAMN02787118_10675</name>
</gene>
<dbReference type="Proteomes" id="UP000181942">
    <property type="component" value="Unassembled WGS sequence"/>
</dbReference>
<reference evidence="1 2" key="1">
    <citation type="submission" date="2016-10" db="EMBL/GenBank/DDBJ databases">
        <authorList>
            <person name="de Groot N.N."/>
        </authorList>
    </citation>
    <scope>NUCLEOTIDE SEQUENCE [LARGE SCALE GENOMIC DNA]</scope>
    <source>
        <strain evidence="1 2">OK461</strain>
    </source>
</reference>
<name>A0A1I2ICQ1_9ACTN</name>
<dbReference type="RefSeq" id="WP_256258229.1">
    <property type="nucleotide sequence ID" value="NZ_FONR01000006.1"/>
</dbReference>
<evidence type="ECO:0000313" key="1">
    <source>
        <dbReference type="EMBL" id="SFF38646.1"/>
    </source>
</evidence>
<dbReference type="AlphaFoldDB" id="A0A1I2ICQ1"/>
<evidence type="ECO:0000313" key="2">
    <source>
        <dbReference type="Proteomes" id="UP000181942"/>
    </source>
</evidence>
<evidence type="ECO:0008006" key="3">
    <source>
        <dbReference type="Google" id="ProtNLM"/>
    </source>
</evidence>
<proteinExistence type="predicted"/>
<dbReference type="EMBL" id="FONR01000006">
    <property type="protein sequence ID" value="SFF38646.1"/>
    <property type="molecule type" value="Genomic_DNA"/>
</dbReference>
<organism evidence="1 2">
    <name type="scientific">Streptomyces mirabilis</name>
    <dbReference type="NCBI Taxonomy" id="68239"/>
    <lineage>
        <taxon>Bacteria</taxon>
        <taxon>Bacillati</taxon>
        <taxon>Actinomycetota</taxon>
        <taxon>Actinomycetes</taxon>
        <taxon>Kitasatosporales</taxon>
        <taxon>Streptomycetaceae</taxon>
        <taxon>Streptomyces</taxon>
    </lineage>
</organism>
<sequence>MFENEVSEMRAVLPGYAIDVGAEPLDRPARNSVGGWPFLDDGEEWPACFCGERLALFFQFDIPPNVEPFGGDHLLVFHCRAHNDASEAEMTDDGRLVPAYWDAPQPPYPRPFWRVLLQRHATRPTRNREPSVRALPLTLRPLADTLDRHGRGAPGFKVGGTPSWAQYPEYYRCACGADLVYLCQVPEGWSFDVHPGLPEQPYTIHADTYLLFLGNEVYLQACPAHCDPAAVWPVNQN</sequence>